<comment type="similarity">
    <text evidence="2 8">Belongs to the Mediator complex subunit 6 family.</text>
</comment>
<evidence type="ECO:0000256" key="9">
    <source>
        <dbReference type="SAM" id="MobiDB-lite"/>
    </source>
</evidence>
<evidence type="ECO:0000256" key="8">
    <source>
        <dbReference type="RuleBase" id="RU364143"/>
    </source>
</evidence>
<dbReference type="InterPro" id="IPR038566">
    <property type="entry name" value="Mediator_Med6_sf"/>
</dbReference>
<sequence length="328" mass="35533">MAAKPDTSLPDEIQWNSMEHVMQFGGIHDNTILYYFAASPFFDPTSNNAVVFSQAVRNQSQLHIIATRQAFEARLREMSGLEYIVAQEPAETGPGMGTGVWVIRKQTRRKVKGSNGFPAPDEIEVHSDYFVVGENIYMAPSLANILSSRIASIASSITKTFPIADSIKKWSPALGHGYKTPATNSPTSRPRGTGLESKEATPMPESQTSSAMTAAKNADRSDPDEKLAEESFAIHTHYGTEYMDENPITGKPGDFHFSSTGRKERLNVPGQQQGKAIGSGPDTTLPVLKTLPDNSPLSKDAKSEKTGKTGGPPKPKRRKSKGGPNTPS</sequence>
<dbReference type="AlphaFoldDB" id="A0A4P7NR26"/>
<evidence type="ECO:0000256" key="1">
    <source>
        <dbReference type="ARBA" id="ARBA00004123"/>
    </source>
</evidence>
<feature type="compositionally biased region" description="Polar residues" evidence="9">
    <location>
        <begin position="181"/>
        <end position="190"/>
    </location>
</feature>
<evidence type="ECO:0000256" key="2">
    <source>
        <dbReference type="ARBA" id="ARBA00007526"/>
    </source>
</evidence>
<dbReference type="GO" id="GO:0016592">
    <property type="term" value="C:mediator complex"/>
    <property type="evidence" value="ECO:0007669"/>
    <property type="project" value="InterPro"/>
</dbReference>
<evidence type="ECO:0000256" key="4">
    <source>
        <dbReference type="ARBA" id="ARBA00023015"/>
    </source>
</evidence>
<dbReference type="Pfam" id="PF04934">
    <property type="entry name" value="Med6"/>
    <property type="match status" value="1"/>
</dbReference>
<evidence type="ECO:0000256" key="7">
    <source>
        <dbReference type="ARBA" id="ARBA00031259"/>
    </source>
</evidence>
<dbReference type="GO" id="GO:0006357">
    <property type="term" value="P:regulation of transcription by RNA polymerase II"/>
    <property type="evidence" value="ECO:0007669"/>
    <property type="project" value="InterPro"/>
</dbReference>
<dbReference type="Gene3D" id="3.10.450.580">
    <property type="entry name" value="Mediator complex, subunit Med6"/>
    <property type="match status" value="1"/>
</dbReference>
<keyword evidence="6 8" id="KW-0539">Nucleus</keyword>
<dbReference type="GO" id="GO:0003712">
    <property type="term" value="F:transcription coregulator activity"/>
    <property type="evidence" value="ECO:0007669"/>
    <property type="project" value="InterPro"/>
</dbReference>
<keyword evidence="4 8" id="KW-0805">Transcription regulation</keyword>
<keyword evidence="5 8" id="KW-0804">Transcription</keyword>
<dbReference type="InterPro" id="IPR007018">
    <property type="entry name" value="Mediator_Med6"/>
</dbReference>
<feature type="region of interest" description="Disordered" evidence="9">
    <location>
        <begin position="175"/>
        <end position="226"/>
    </location>
</feature>
<comment type="subunit">
    <text evidence="8">Component of the Mediator complex.</text>
</comment>
<evidence type="ECO:0000256" key="6">
    <source>
        <dbReference type="ARBA" id="ARBA00023242"/>
    </source>
</evidence>
<dbReference type="Proteomes" id="UP000294847">
    <property type="component" value="Chromosome 6"/>
</dbReference>
<evidence type="ECO:0000313" key="10">
    <source>
        <dbReference type="EMBL" id="QBZ64692.1"/>
    </source>
</evidence>
<feature type="compositionally biased region" description="Basic and acidic residues" evidence="9">
    <location>
        <begin position="217"/>
        <end position="226"/>
    </location>
</feature>
<gene>
    <name evidence="8" type="primary">MED6</name>
    <name evidence="10" type="ORF">PoMZ_06391</name>
</gene>
<evidence type="ECO:0000313" key="11">
    <source>
        <dbReference type="Proteomes" id="UP000294847"/>
    </source>
</evidence>
<dbReference type="PANTHER" id="PTHR13104">
    <property type="entry name" value="MED-6-RELATED"/>
    <property type="match status" value="1"/>
</dbReference>
<proteinExistence type="inferred from homology"/>
<protein>
    <recommendedName>
        <fullName evidence="3 8">Mediator of RNA polymerase II transcription subunit 6</fullName>
    </recommendedName>
    <alternativeName>
        <fullName evidence="7 8">Mediator complex subunit 6</fullName>
    </alternativeName>
</protein>
<keyword evidence="8" id="KW-0010">Activator</keyword>
<accession>A0A4P7NR26</accession>
<reference evidence="10 11" key="1">
    <citation type="journal article" date="2019" name="Mol. Biol. Evol.">
        <title>Blast fungal genomes show frequent chromosomal changes, gene gains and losses, and effector gene turnover.</title>
        <authorList>
            <person name="Gomez Luciano L.B."/>
            <person name="Jason Tsai I."/>
            <person name="Chuma I."/>
            <person name="Tosa Y."/>
            <person name="Chen Y.H."/>
            <person name="Li J.Y."/>
            <person name="Li M.Y."/>
            <person name="Jade Lu M.Y."/>
            <person name="Nakayashiki H."/>
            <person name="Li W.H."/>
        </authorList>
    </citation>
    <scope>NUCLEOTIDE SEQUENCE [LARGE SCALE GENOMIC DNA]</scope>
    <source>
        <strain evidence="10">MZ5-1-6</strain>
    </source>
</reference>
<evidence type="ECO:0000256" key="5">
    <source>
        <dbReference type="ARBA" id="ARBA00023163"/>
    </source>
</evidence>
<dbReference type="EMBL" id="CP034209">
    <property type="protein sequence ID" value="QBZ64692.1"/>
    <property type="molecule type" value="Genomic_DNA"/>
</dbReference>
<comment type="subcellular location">
    <subcellularLocation>
        <location evidence="1 8">Nucleus</location>
    </subcellularLocation>
</comment>
<name>A0A4P7NR26_PYROR</name>
<feature type="region of interest" description="Disordered" evidence="9">
    <location>
        <begin position="268"/>
        <end position="328"/>
    </location>
</feature>
<organism evidence="10 11">
    <name type="scientific">Pyricularia oryzae</name>
    <name type="common">Rice blast fungus</name>
    <name type="synonym">Magnaporthe oryzae</name>
    <dbReference type="NCBI Taxonomy" id="318829"/>
    <lineage>
        <taxon>Eukaryota</taxon>
        <taxon>Fungi</taxon>
        <taxon>Dikarya</taxon>
        <taxon>Ascomycota</taxon>
        <taxon>Pezizomycotina</taxon>
        <taxon>Sordariomycetes</taxon>
        <taxon>Sordariomycetidae</taxon>
        <taxon>Magnaporthales</taxon>
        <taxon>Pyriculariaceae</taxon>
        <taxon>Pyricularia</taxon>
    </lineage>
</organism>
<evidence type="ECO:0000256" key="3">
    <source>
        <dbReference type="ARBA" id="ARBA00020634"/>
    </source>
</evidence>
<comment type="function">
    <text evidence="8">Component of the Mediator complex, a coactivator involved in the regulated transcription of nearly all RNA polymerase II-dependent genes. Mediator functions as a bridge to convey information from gene-specific regulatory proteins to the basal RNA polymerase II transcription machinery. Mediator is recruited to promoters by direct interactions with regulatory proteins and serves as a scaffold for the assembly of a functional preinitiation complex with RNA polymerase II and the general transcription factors.</text>
</comment>